<dbReference type="InterPro" id="IPR013785">
    <property type="entry name" value="Aldolase_TIM"/>
</dbReference>
<organism evidence="9">
    <name type="scientific">marine metagenome</name>
    <dbReference type="NCBI Taxonomy" id="408172"/>
    <lineage>
        <taxon>unclassified sequences</taxon>
        <taxon>metagenomes</taxon>
        <taxon>ecological metagenomes</taxon>
    </lineage>
</organism>
<dbReference type="GO" id="GO:0000162">
    <property type="term" value="P:L-tryptophan biosynthetic process"/>
    <property type="evidence" value="ECO:0007669"/>
    <property type="project" value="UniProtKB-UniPathway"/>
</dbReference>
<evidence type="ECO:0000259" key="8">
    <source>
        <dbReference type="Pfam" id="PF00697"/>
    </source>
</evidence>
<evidence type="ECO:0000256" key="7">
    <source>
        <dbReference type="ARBA" id="ARBA00023235"/>
    </source>
</evidence>
<dbReference type="GO" id="GO:0004640">
    <property type="term" value="F:phosphoribosylanthranilate isomerase activity"/>
    <property type="evidence" value="ECO:0007669"/>
    <property type="project" value="UniProtKB-EC"/>
</dbReference>
<dbReference type="CDD" id="cd00405">
    <property type="entry name" value="PRAI"/>
    <property type="match status" value="1"/>
</dbReference>
<evidence type="ECO:0000256" key="4">
    <source>
        <dbReference type="ARBA" id="ARBA00022605"/>
    </source>
</evidence>
<dbReference type="PANTHER" id="PTHR42894">
    <property type="entry name" value="N-(5'-PHOSPHORIBOSYL)ANTHRANILATE ISOMERASE"/>
    <property type="match status" value="1"/>
</dbReference>
<gene>
    <name evidence="9" type="ORF">METZ01_LOCUS188131</name>
</gene>
<dbReference type="InterPro" id="IPR001240">
    <property type="entry name" value="PRAI_dom"/>
</dbReference>
<accession>A0A382DC98</accession>
<evidence type="ECO:0000313" key="9">
    <source>
        <dbReference type="EMBL" id="SVB35277.1"/>
    </source>
</evidence>
<dbReference type="NCBIfam" id="NF002298">
    <property type="entry name" value="PRK01222.1-4"/>
    <property type="match status" value="1"/>
</dbReference>
<dbReference type="EC" id="5.3.1.24" evidence="3"/>
<protein>
    <recommendedName>
        <fullName evidence="3">phosphoribosylanthranilate isomerase</fullName>
        <ecNumber evidence="3">5.3.1.24</ecNumber>
    </recommendedName>
</protein>
<evidence type="ECO:0000256" key="6">
    <source>
        <dbReference type="ARBA" id="ARBA00023141"/>
    </source>
</evidence>
<feature type="domain" description="N-(5'phosphoribosyl) anthranilate isomerase (PRAI)" evidence="8">
    <location>
        <begin position="5"/>
        <end position="199"/>
    </location>
</feature>
<comment type="pathway">
    <text evidence="1">Amino-acid biosynthesis; L-tryptophan biosynthesis; L-tryptophan from chorismate: step 3/5.</text>
</comment>
<keyword evidence="5" id="KW-0822">Tryptophan biosynthesis</keyword>
<dbReference type="Pfam" id="PF00697">
    <property type="entry name" value="PRAI"/>
    <property type="match status" value="1"/>
</dbReference>
<keyword evidence="6" id="KW-0057">Aromatic amino acid biosynthesis</keyword>
<dbReference type="FunFam" id="3.20.20.70:FF:000075">
    <property type="entry name" value="Tryptophan biosynthesis protein TRP1"/>
    <property type="match status" value="1"/>
</dbReference>
<comment type="similarity">
    <text evidence="2">Belongs to the TrpF family.</text>
</comment>
<dbReference type="PANTHER" id="PTHR42894:SF1">
    <property type="entry name" value="N-(5'-PHOSPHORIBOSYL)ANTHRANILATE ISOMERASE"/>
    <property type="match status" value="1"/>
</dbReference>
<dbReference type="UniPathway" id="UPA00035">
    <property type="reaction ID" value="UER00042"/>
</dbReference>
<dbReference type="InterPro" id="IPR044643">
    <property type="entry name" value="TrpF_fam"/>
</dbReference>
<dbReference type="AlphaFoldDB" id="A0A382DC98"/>
<dbReference type="Gene3D" id="3.20.20.70">
    <property type="entry name" value="Aldolase class I"/>
    <property type="match status" value="1"/>
</dbReference>
<keyword evidence="7" id="KW-0413">Isomerase</keyword>
<evidence type="ECO:0000256" key="1">
    <source>
        <dbReference type="ARBA" id="ARBA00004664"/>
    </source>
</evidence>
<dbReference type="InterPro" id="IPR011060">
    <property type="entry name" value="RibuloseP-bd_barrel"/>
</dbReference>
<evidence type="ECO:0000256" key="5">
    <source>
        <dbReference type="ARBA" id="ARBA00022822"/>
    </source>
</evidence>
<keyword evidence="4" id="KW-0028">Amino-acid biosynthesis</keyword>
<sequence>VSVRVKICGITSIDDARAAVGAGADALGFMFYEPSPRCITPGRAAAIIAELPAHVAKVGVFVDADEATVRATAATAGLDTLQFHGNESPGYCARFELRTIKAFRVKDSESLGQLPDYETDAWLLDSYVKGVPGGTGERFNWDLAVEANRLGRPILLAGGLMPENAGEAVGQVAPFGLDVSSGVEAAPGRKDAAKVAAFIASAKGSSAGIGLWA</sequence>
<feature type="non-terminal residue" evidence="9">
    <location>
        <position position="1"/>
    </location>
</feature>
<proteinExistence type="inferred from homology"/>
<reference evidence="9" key="1">
    <citation type="submission" date="2018-05" db="EMBL/GenBank/DDBJ databases">
        <authorList>
            <person name="Lanie J.A."/>
            <person name="Ng W.-L."/>
            <person name="Kazmierczak K.M."/>
            <person name="Andrzejewski T.M."/>
            <person name="Davidsen T.M."/>
            <person name="Wayne K.J."/>
            <person name="Tettelin H."/>
            <person name="Glass J.I."/>
            <person name="Rusch D."/>
            <person name="Podicherti R."/>
            <person name="Tsui H.-C.T."/>
            <person name="Winkler M.E."/>
        </authorList>
    </citation>
    <scope>NUCLEOTIDE SEQUENCE</scope>
</reference>
<dbReference type="HAMAP" id="MF_00135">
    <property type="entry name" value="PRAI"/>
    <property type="match status" value="1"/>
</dbReference>
<name>A0A382DC98_9ZZZZ</name>
<evidence type="ECO:0000256" key="2">
    <source>
        <dbReference type="ARBA" id="ARBA00007571"/>
    </source>
</evidence>
<dbReference type="SUPFAM" id="SSF51366">
    <property type="entry name" value="Ribulose-phoshate binding barrel"/>
    <property type="match status" value="1"/>
</dbReference>
<evidence type="ECO:0000256" key="3">
    <source>
        <dbReference type="ARBA" id="ARBA00012572"/>
    </source>
</evidence>
<dbReference type="EMBL" id="UINC01038363">
    <property type="protein sequence ID" value="SVB35277.1"/>
    <property type="molecule type" value="Genomic_DNA"/>
</dbReference>